<dbReference type="InterPro" id="IPR000550">
    <property type="entry name" value="Hppk"/>
</dbReference>
<keyword evidence="9" id="KW-0289">Folate biosynthesis</keyword>
<dbReference type="SUPFAM" id="SSF55083">
    <property type="entry name" value="6-hydroxymethyl-7,8-dihydropterin pyrophosphokinase, HPPK"/>
    <property type="match status" value="1"/>
</dbReference>
<name>A0A2B4RI59_STYPI</name>
<organism evidence="12 13">
    <name type="scientific">Stylophora pistillata</name>
    <name type="common">Smooth cauliflower coral</name>
    <dbReference type="NCBI Taxonomy" id="50429"/>
    <lineage>
        <taxon>Eukaryota</taxon>
        <taxon>Metazoa</taxon>
        <taxon>Cnidaria</taxon>
        <taxon>Anthozoa</taxon>
        <taxon>Hexacorallia</taxon>
        <taxon>Scleractinia</taxon>
        <taxon>Astrocoeniina</taxon>
        <taxon>Pocilloporidae</taxon>
        <taxon>Stylophora</taxon>
    </lineage>
</organism>
<dbReference type="NCBIfam" id="TIGR00526">
    <property type="entry name" value="folB_dom"/>
    <property type="match status" value="1"/>
</dbReference>
<evidence type="ECO:0000256" key="1">
    <source>
        <dbReference type="ARBA" id="ARBA00005051"/>
    </source>
</evidence>
<dbReference type="GO" id="GO:0016491">
    <property type="term" value="F:oxidoreductase activity"/>
    <property type="evidence" value="ECO:0007669"/>
    <property type="project" value="UniProtKB-KW"/>
</dbReference>
<dbReference type="SMART" id="SM00905">
    <property type="entry name" value="FolB"/>
    <property type="match status" value="1"/>
</dbReference>
<dbReference type="SUPFAM" id="SSF51735">
    <property type="entry name" value="NAD(P)-binding Rossmann-fold domains"/>
    <property type="match status" value="1"/>
</dbReference>
<evidence type="ECO:0000256" key="4">
    <source>
        <dbReference type="ARBA" id="ARBA00013253"/>
    </source>
</evidence>
<keyword evidence="7" id="KW-0418">Kinase</keyword>
<keyword evidence="5" id="KW-0808">Transferase</keyword>
<comment type="caution">
    <text evidence="12">The sequence shown here is derived from an EMBL/GenBank/DDBJ whole genome shotgun (WGS) entry which is preliminary data.</text>
</comment>
<dbReference type="PANTHER" id="PTHR43639:SF1">
    <property type="entry name" value="SHORT-CHAIN DEHYDROGENASE_REDUCTASE FAMILY PROTEIN"/>
    <property type="match status" value="1"/>
</dbReference>
<dbReference type="GO" id="GO:0003848">
    <property type="term" value="F:2-amino-4-hydroxy-6-hydroxymethyldihydropteridine diphosphokinase activity"/>
    <property type="evidence" value="ECO:0007669"/>
    <property type="project" value="UniProtKB-EC"/>
</dbReference>
<dbReference type="GO" id="GO:0046654">
    <property type="term" value="P:tetrahydrofolate biosynthetic process"/>
    <property type="evidence" value="ECO:0007669"/>
    <property type="project" value="UniProtKB-UniPathway"/>
</dbReference>
<reference evidence="13" key="1">
    <citation type="journal article" date="2017" name="bioRxiv">
        <title>Comparative analysis of the genomes of Stylophora pistillata and Acropora digitifera provides evidence for extensive differences between species of corals.</title>
        <authorList>
            <person name="Voolstra C.R."/>
            <person name="Li Y."/>
            <person name="Liew Y.J."/>
            <person name="Baumgarten S."/>
            <person name="Zoccola D."/>
            <person name="Flot J.-F."/>
            <person name="Tambutte S."/>
            <person name="Allemand D."/>
            <person name="Aranda M."/>
        </authorList>
    </citation>
    <scope>NUCLEOTIDE SEQUENCE [LARGE SCALE GENOMIC DNA]</scope>
</reference>
<evidence type="ECO:0000256" key="9">
    <source>
        <dbReference type="ARBA" id="ARBA00022909"/>
    </source>
</evidence>
<dbReference type="GO" id="GO:0046656">
    <property type="term" value="P:folic acid biosynthetic process"/>
    <property type="evidence" value="ECO:0007669"/>
    <property type="project" value="UniProtKB-KW"/>
</dbReference>
<gene>
    <name evidence="12" type="primary">PTR1</name>
    <name evidence="12" type="ORF">AWC38_SpisGene19572</name>
</gene>
<dbReference type="GO" id="GO:0004150">
    <property type="term" value="F:dihydroneopterin aldolase activity"/>
    <property type="evidence" value="ECO:0007669"/>
    <property type="project" value="InterPro"/>
</dbReference>
<evidence type="ECO:0000256" key="7">
    <source>
        <dbReference type="ARBA" id="ARBA00022777"/>
    </source>
</evidence>
<dbReference type="InterPro" id="IPR035907">
    <property type="entry name" value="Hppk_sf"/>
</dbReference>
<dbReference type="PRINTS" id="PR00081">
    <property type="entry name" value="GDHRDH"/>
</dbReference>
<comment type="pathway">
    <text evidence="1">Cofactor biosynthesis; tetrahydrofolate biosynthesis; 2-amino-4-hydroxy-6-hydroxymethyl-7,8-dihydropteridine diphosphate from 7,8-dihydroneopterin triphosphate: step 4/4.</text>
</comment>
<keyword evidence="8" id="KW-0067">ATP-binding</keyword>
<dbReference type="EC" id="2.7.6.3" evidence="4"/>
<evidence type="ECO:0000313" key="13">
    <source>
        <dbReference type="Proteomes" id="UP000225706"/>
    </source>
</evidence>
<dbReference type="GO" id="GO:0016301">
    <property type="term" value="F:kinase activity"/>
    <property type="evidence" value="ECO:0007669"/>
    <property type="project" value="UniProtKB-KW"/>
</dbReference>
<dbReference type="UniPathway" id="UPA00077">
    <property type="reaction ID" value="UER00155"/>
</dbReference>
<dbReference type="CDD" id="cd00483">
    <property type="entry name" value="HPPK"/>
    <property type="match status" value="1"/>
</dbReference>
<comment type="similarity">
    <text evidence="3">In the N-terminal section; belongs to the DHNA family.</text>
</comment>
<evidence type="ECO:0000256" key="2">
    <source>
        <dbReference type="ARBA" id="ARBA00006484"/>
    </source>
</evidence>
<protein>
    <recommendedName>
        <fullName evidence="4">2-amino-4-hydroxy-6-hydroxymethyldihydropteridine diphosphokinase</fullName>
        <ecNumber evidence="4">2.7.6.3</ecNumber>
    </recommendedName>
</protein>
<dbReference type="Pfam" id="PF02152">
    <property type="entry name" value="FolB"/>
    <property type="match status" value="1"/>
</dbReference>
<feature type="domain" description="Dihydroneopterin aldolase/epimerase" evidence="11">
    <location>
        <begin position="4"/>
        <end position="114"/>
    </location>
</feature>
<dbReference type="InterPro" id="IPR002347">
    <property type="entry name" value="SDR_fam"/>
</dbReference>
<dbReference type="SUPFAM" id="SSF55620">
    <property type="entry name" value="Tetrahydrobiopterin biosynthesis enzymes-like"/>
    <property type="match status" value="1"/>
</dbReference>
<evidence type="ECO:0000259" key="11">
    <source>
        <dbReference type="SMART" id="SM00905"/>
    </source>
</evidence>
<dbReference type="PANTHER" id="PTHR43639">
    <property type="entry name" value="OXIDOREDUCTASE, SHORT-CHAIN DEHYDROGENASE/REDUCTASE FAMILY (AFU_ORTHOLOGUE AFUA_5G02870)"/>
    <property type="match status" value="1"/>
</dbReference>
<dbReference type="NCBIfam" id="NF006598">
    <property type="entry name" value="PRK09135.1"/>
    <property type="match status" value="1"/>
</dbReference>
<evidence type="ECO:0000256" key="8">
    <source>
        <dbReference type="ARBA" id="ARBA00022840"/>
    </source>
</evidence>
<evidence type="ECO:0000256" key="10">
    <source>
        <dbReference type="ARBA" id="ARBA00023002"/>
    </source>
</evidence>
<sequence length="587" mass="64721">MDVLEINGLRVRSEVGISPHDRGKLQELTINIHLRTSIKKAGESDCVEDTINYRTITKDVLFHVENKKYNLVEAVATDVARICVVRHDVQSVKVTVHKPNSLRFSDSSSVTIERCTEDFEWNEVHISIGSNIEPQRNLPLAISMLKEKMEVVKLSSAFKTTPVGFKDQDDFINMAAIVKTKLDPAGLKQVLLQVEDKLGRVRIPENKNAPRTIDLDISFWGNMTFEYKLNNGSAVKSWSVPEPDACKHSHVIIPLADVTPDFVHPTTRKPLKLIATEVSGNDDFRSVFPVTQICSSNGAHTNGKEDALILADKLKYIQKGTSKKPSNNELHLNGSAHRGKNPVALVTGAARRLGACIATRLHEIGYSVLVHYNTSAEDATTLVQQLNSVRRDSARKIQANLAKDSHKTSQTIIEESLEAWGRLDVLVNNASQFYPTKAGEVTQQEWGELLETNLTAPFFLSQAAFPSLKASGGCIINLLDIHADRPLEKHSAYSISKAGLSMCTMALAKDFAPFVRVNGISPGAILWPEHINEKSLGSKVTEILKRIPLNRKGESGDIAEAVDFLASSAEYITGQIIRVDGGRSLNQ</sequence>
<evidence type="ECO:0000256" key="3">
    <source>
        <dbReference type="ARBA" id="ARBA00009640"/>
    </source>
</evidence>
<dbReference type="Pfam" id="PF13561">
    <property type="entry name" value="adh_short_C2"/>
    <property type="match status" value="1"/>
</dbReference>
<dbReference type="InterPro" id="IPR043133">
    <property type="entry name" value="GTP-CH-I_C/QueF"/>
</dbReference>
<accession>A0A2B4RI59</accession>
<proteinExistence type="inferred from homology"/>
<keyword evidence="6" id="KW-0547">Nucleotide-binding</keyword>
<dbReference type="Gene3D" id="3.30.70.560">
    <property type="entry name" value="7,8-Dihydro-6-hydroxymethylpterin-pyrophosphokinase HPPK"/>
    <property type="match status" value="1"/>
</dbReference>
<dbReference type="Proteomes" id="UP000225706">
    <property type="component" value="Unassembled WGS sequence"/>
</dbReference>
<dbReference type="CDD" id="cd00534">
    <property type="entry name" value="DHNA_DHNTPE"/>
    <property type="match status" value="1"/>
</dbReference>
<comment type="similarity">
    <text evidence="2">Belongs to the short-chain dehydrogenases/reductases (SDR) family.</text>
</comment>
<dbReference type="InterPro" id="IPR036291">
    <property type="entry name" value="NAD(P)-bd_dom_sf"/>
</dbReference>
<dbReference type="Gene3D" id="3.30.1130.10">
    <property type="match status" value="1"/>
</dbReference>
<dbReference type="STRING" id="50429.A0A2B4RI59"/>
<dbReference type="GO" id="GO:0005524">
    <property type="term" value="F:ATP binding"/>
    <property type="evidence" value="ECO:0007669"/>
    <property type="project" value="UniProtKB-KW"/>
</dbReference>
<dbReference type="OrthoDB" id="5956217at2759"/>
<dbReference type="Pfam" id="PF01288">
    <property type="entry name" value="HPPK"/>
    <property type="match status" value="1"/>
</dbReference>
<keyword evidence="10" id="KW-0560">Oxidoreductase</keyword>
<dbReference type="InterPro" id="IPR006157">
    <property type="entry name" value="FolB_dom"/>
</dbReference>
<keyword evidence="13" id="KW-1185">Reference proteome</keyword>
<dbReference type="Gene3D" id="3.40.50.720">
    <property type="entry name" value="NAD(P)-binding Rossmann-like Domain"/>
    <property type="match status" value="1"/>
</dbReference>
<evidence type="ECO:0000313" key="12">
    <source>
        <dbReference type="EMBL" id="PFX16170.1"/>
    </source>
</evidence>
<evidence type="ECO:0000256" key="6">
    <source>
        <dbReference type="ARBA" id="ARBA00022741"/>
    </source>
</evidence>
<evidence type="ECO:0000256" key="5">
    <source>
        <dbReference type="ARBA" id="ARBA00022679"/>
    </source>
</evidence>
<dbReference type="EMBL" id="LSMT01000569">
    <property type="protein sequence ID" value="PFX16170.1"/>
    <property type="molecule type" value="Genomic_DNA"/>
</dbReference>
<dbReference type="PRINTS" id="PR00080">
    <property type="entry name" value="SDRFAMILY"/>
</dbReference>
<dbReference type="AlphaFoldDB" id="A0A2B4RI59"/>
<dbReference type="NCBIfam" id="TIGR01498">
    <property type="entry name" value="folK"/>
    <property type="match status" value="1"/>
</dbReference>